<gene>
    <name evidence="1" type="ORF">HO173_009900</name>
</gene>
<dbReference type="GeneID" id="59291548"/>
<keyword evidence="2" id="KW-1185">Reference proteome</keyword>
<comment type="caution">
    <text evidence="1">The sequence shown here is derived from an EMBL/GenBank/DDBJ whole genome shotgun (WGS) entry which is preliminary data.</text>
</comment>
<proteinExistence type="predicted"/>
<sequence>MAVGAHDAISIGLKDDRHLSRFGYRDMAEQAQLFSVNFSGNSPNRHPSALLRNTSTPHLKTAVDNLRLSQL</sequence>
<organism evidence="1 2">
    <name type="scientific">Letharia columbiana</name>
    <dbReference type="NCBI Taxonomy" id="112416"/>
    <lineage>
        <taxon>Eukaryota</taxon>
        <taxon>Fungi</taxon>
        <taxon>Dikarya</taxon>
        <taxon>Ascomycota</taxon>
        <taxon>Pezizomycotina</taxon>
        <taxon>Lecanoromycetes</taxon>
        <taxon>OSLEUM clade</taxon>
        <taxon>Lecanoromycetidae</taxon>
        <taxon>Lecanorales</taxon>
        <taxon>Lecanorineae</taxon>
        <taxon>Parmeliaceae</taxon>
        <taxon>Letharia</taxon>
    </lineage>
</organism>
<accession>A0A8H6FNJ8</accession>
<dbReference type="AlphaFoldDB" id="A0A8H6FNJ8"/>
<dbReference type="Proteomes" id="UP000578531">
    <property type="component" value="Unassembled WGS sequence"/>
</dbReference>
<evidence type="ECO:0000313" key="1">
    <source>
        <dbReference type="EMBL" id="KAF6231817.1"/>
    </source>
</evidence>
<protein>
    <submittedName>
        <fullName evidence="1">Uncharacterized protein</fullName>
    </submittedName>
</protein>
<reference evidence="1 2" key="1">
    <citation type="journal article" date="2020" name="Genomics">
        <title>Complete, high-quality genomes from long-read metagenomic sequencing of two wolf lichen thalli reveals enigmatic genome architecture.</title>
        <authorList>
            <person name="McKenzie S.K."/>
            <person name="Walston R.F."/>
            <person name="Allen J.L."/>
        </authorList>
    </citation>
    <scope>NUCLEOTIDE SEQUENCE [LARGE SCALE GENOMIC DNA]</scope>
    <source>
        <strain evidence="1">WasteWater2</strain>
    </source>
</reference>
<evidence type="ECO:0000313" key="2">
    <source>
        <dbReference type="Proteomes" id="UP000578531"/>
    </source>
</evidence>
<dbReference type="RefSeq" id="XP_037161249.1">
    <property type="nucleotide sequence ID" value="XM_037311787.1"/>
</dbReference>
<dbReference type="EMBL" id="JACCJC010000053">
    <property type="protein sequence ID" value="KAF6231817.1"/>
    <property type="molecule type" value="Genomic_DNA"/>
</dbReference>
<name>A0A8H6FNJ8_9LECA</name>